<reference evidence="5" key="1">
    <citation type="journal article" date="2014" name="Int. J. Syst. Evol. Microbiol.">
        <title>Complete genome sequence of Corynebacterium casei LMG S-19264T (=DSM 44701T), isolated from a smear-ripened cheese.</title>
        <authorList>
            <consortium name="US DOE Joint Genome Institute (JGI-PGF)"/>
            <person name="Walter F."/>
            <person name="Albersmeier A."/>
            <person name="Kalinowski J."/>
            <person name="Ruckert C."/>
        </authorList>
    </citation>
    <scope>NUCLEOTIDE SEQUENCE</scope>
    <source>
        <strain evidence="5">CGMCC 1.12919</strain>
    </source>
</reference>
<dbReference type="AlphaFoldDB" id="A0A916XBK1"/>
<dbReference type="EMBL" id="BMGG01000003">
    <property type="protein sequence ID" value="GGC61804.1"/>
    <property type="molecule type" value="Genomic_DNA"/>
</dbReference>
<reference evidence="5" key="2">
    <citation type="submission" date="2020-09" db="EMBL/GenBank/DDBJ databases">
        <authorList>
            <person name="Sun Q."/>
            <person name="Zhou Y."/>
        </authorList>
    </citation>
    <scope>NUCLEOTIDE SEQUENCE</scope>
    <source>
        <strain evidence="5">CGMCC 1.12919</strain>
    </source>
</reference>
<evidence type="ECO:0000256" key="3">
    <source>
        <dbReference type="SAM" id="SignalP"/>
    </source>
</evidence>
<feature type="domain" description="Leucine-binding protein" evidence="4">
    <location>
        <begin position="36"/>
        <end position="387"/>
    </location>
</feature>
<dbReference type="RefSeq" id="WP_188609046.1">
    <property type="nucleotide sequence ID" value="NZ_BMGG01000003.1"/>
</dbReference>
<dbReference type="InterPro" id="IPR006311">
    <property type="entry name" value="TAT_signal"/>
</dbReference>
<keyword evidence="2 3" id="KW-0732">Signal</keyword>
<dbReference type="Gene3D" id="3.40.50.2300">
    <property type="match status" value="2"/>
</dbReference>
<dbReference type="SUPFAM" id="SSF53822">
    <property type="entry name" value="Periplasmic binding protein-like I"/>
    <property type="match status" value="1"/>
</dbReference>
<dbReference type="PROSITE" id="PS51318">
    <property type="entry name" value="TAT"/>
    <property type="match status" value="1"/>
</dbReference>
<evidence type="ECO:0000313" key="6">
    <source>
        <dbReference type="Proteomes" id="UP000637002"/>
    </source>
</evidence>
<keyword evidence="6" id="KW-1185">Reference proteome</keyword>
<evidence type="ECO:0000256" key="2">
    <source>
        <dbReference type="ARBA" id="ARBA00022729"/>
    </source>
</evidence>
<feature type="chain" id="PRO_5037180204" evidence="3">
    <location>
        <begin position="27"/>
        <end position="402"/>
    </location>
</feature>
<organism evidence="5 6">
    <name type="scientific">Chelatococcus reniformis</name>
    <dbReference type="NCBI Taxonomy" id="1494448"/>
    <lineage>
        <taxon>Bacteria</taxon>
        <taxon>Pseudomonadati</taxon>
        <taxon>Pseudomonadota</taxon>
        <taxon>Alphaproteobacteria</taxon>
        <taxon>Hyphomicrobiales</taxon>
        <taxon>Chelatococcaceae</taxon>
        <taxon>Chelatococcus</taxon>
    </lineage>
</organism>
<evidence type="ECO:0000313" key="5">
    <source>
        <dbReference type="EMBL" id="GGC61804.1"/>
    </source>
</evidence>
<evidence type="ECO:0000256" key="1">
    <source>
        <dbReference type="ARBA" id="ARBA00010062"/>
    </source>
</evidence>
<proteinExistence type="inferred from homology"/>
<sequence length="402" mass="43568">MTLDRRRLLAAALFGFAPLPLGPARAAEQGVSAGEIVVGQTMPYSGPASAYGTEGKVQAAYFDMINEQGGIGGRKLRLISLDDAYSPPKTIEQVRRLVEGDEVFVLFSPLGTASNMAIRRYLNAKKVPQVFVNSGLGTFGDPKAYPWTIGWQPAYEAEGKIFGRYILDTVPDARLGVLYQNDDFGKAYLAGLKLALGDRYGALVVREEPYAVSDPTVDSQIVNLEAAGADTFVNAATPKFAAQAIRKAGSIGWKPLHFVSYVSASIPTVILPAGAEHAVGVITTQFFADPADPQNAGSAGAKEYFAFMDKYYPAGNKMETINVFAYMMAQTFVQLLRQCGDTLTRENVMRQAANLDLTLPMLLEGVRIRTSPTNFHPIQTLRLGRFDGERFVIFGKAIDAGL</sequence>
<dbReference type="PANTHER" id="PTHR47235:SF1">
    <property type="entry name" value="BLR6548 PROTEIN"/>
    <property type="match status" value="1"/>
</dbReference>
<dbReference type="InterPro" id="IPR028082">
    <property type="entry name" value="Peripla_BP_I"/>
</dbReference>
<dbReference type="PANTHER" id="PTHR47235">
    <property type="entry name" value="BLR6548 PROTEIN"/>
    <property type="match status" value="1"/>
</dbReference>
<name>A0A916XBK1_9HYPH</name>
<feature type="signal peptide" evidence="3">
    <location>
        <begin position="1"/>
        <end position="26"/>
    </location>
</feature>
<comment type="caution">
    <text evidence="5">The sequence shown here is derived from an EMBL/GenBank/DDBJ whole genome shotgun (WGS) entry which is preliminary data.</text>
</comment>
<evidence type="ECO:0000259" key="4">
    <source>
        <dbReference type="Pfam" id="PF13458"/>
    </source>
</evidence>
<gene>
    <name evidence="5" type="ORF">GCM10010994_20510</name>
</gene>
<dbReference type="CDD" id="cd06343">
    <property type="entry name" value="PBP1_ABC_ligand_binding-like"/>
    <property type="match status" value="1"/>
</dbReference>
<accession>A0A916XBK1</accession>
<comment type="similarity">
    <text evidence="1">Belongs to the leucine-binding protein family.</text>
</comment>
<protein>
    <submittedName>
        <fullName evidence="5">Branched-chain amino acid ABC transporter substrate-binding protein</fullName>
    </submittedName>
</protein>
<dbReference type="Proteomes" id="UP000637002">
    <property type="component" value="Unassembled WGS sequence"/>
</dbReference>
<dbReference type="Pfam" id="PF13458">
    <property type="entry name" value="Peripla_BP_6"/>
    <property type="match status" value="1"/>
</dbReference>
<dbReference type="InterPro" id="IPR028081">
    <property type="entry name" value="Leu-bd"/>
</dbReference>